<name>A0AAF0FWI5_9EURY</name>
<dbReference type="RefSeq" id="WP_278099127.1">
    <property type="nucleotide sequence ID" value="NZ_CP091092.1"/>
</dbReference>
<dbReference type="GO" id="GO:0030115">
    <property type="term" value="C:S-layer"/>
    <property type="evidence" value="ECO:0007669"/>
    <property type="project" value="UniProtKB-SubCell"/>
</dbReference>
<feature type="domain" description="PGF-CTERM archaeal protein-sorting signal" evidence="5">
    <location>
        <begin position="816"/>
        <end position="837"/>
    </location>
</feature>
<dbReference type="InterPro" id="IPR026371">
    <property type="entry name" value="PGF_CTERM"/>
</dbReference>
<keyword evidence="7" id="KW-1185">Reference proteome</keyword>
<keyword evidence="3" id="KW-0472">Membrane</keyword>
<evidence type="ECO:0000256" key="1">
    <source>
        <dbReference type="ARBA" id="ARBA00022729"/>
    </source>
</evidence>
<dbReference type="NCBIfam" id="TIGR04126">
    <property type="entry name" value="PGF_CTERM"/>
    <property type="match status" value="1"/>
</dbReference>
<feature type="compositionally biased region" description="Low complexity" evidence="2">
    <location>
        <begin position="784"/>
        <end position="806"/>
    </location>
</feature>
<dbReference type="GeneID" id="79950547"/>
<dbReference type="AlphaFoldDB" id="A0AAF0FWI5"/>
<protein>
    <submittedName>
        <fullName evidence="6">DUF3821 domain-containing protein</fullName>
    </submittedName>
</protein>
<dbReference type="InterPro" id="IPR024277">
    <property type="entry name" value="DUF3821"/>
</dbReference>
<dbReference type="NCBIfam" id="NF041431">
    <property type="entry name" value="S_layer_MEMAR"/>
    <property type="match status" value="1"/>
</dbReference>
<feature type="region of interest" description="Disordered" evidence="2">
    <location>
        <begin position="783"/>
        <end position="815"/>
    </location>
</feature>
<dbReference type="Pfam" id="PF18204">
    <property type="entry name" value="PGF-CTERM"/>
    <property type="match status" value="1"/>
</dbReference>
<keyword evidence="3" id="KW-0812">Transmembrane</keyword>
<dbReference type="Pfam" id="PF12863">
    <property type="entry name" value="DUF3821"/>
    <property type="match status" value="1"/>
</dbReference>
<evidence type="ECO:0000313" key="7">
    <source>
        <dbReference type="Proteomes" id="UP001218895"/>
    </source>
</evidence>
<evidence type="ECO:0000313" key="6">
    <source>
        <dbReference type="EMBL" id="WFN36289.1"/>
    </source>
</evidence>
<sequence>MTSKKFGIALLSLLVLALFAVAPAMAADAYSKNISAGETVFIGESGLNIETAVNSQPYISYWAPGTAFTDAPTKSINMTAGLMRNFFVDPSDFSGATGSWYQNTGTGPITGTAVLAFVVEQPSLGVTAWSTTGTSLDGKKVISKGNVVLRIDSNFYKMFARDDKYDNSTGLNLYVENPDGATLNKLWNGTVLNSISALQPNVQTWYVNNVSGASSTISTWYLDSTRYSAGEYKIWAESNLNAMKDNLGSVTGKTVSNTATITVDKETVSITADKETVVRGNGFAITVDAAPKTDYALWISGTNGSSNVPPTITVGQDDVTINDASAAAFAYKSGTTVIADTYGADRYAMVKTSASGTITVGFTTDSDTSDSTYTIRAQKHDLSNLQLYDTVKVKVEKGAVTVTASGDGSYYLGEEVVLSGTNTDSDDVYLFITGPNLPTSGGMITEPAHTVNPFGTAGTDYLSESVKTDDTWEYKWDTSAIGVDAGTYTIYAVAENVIKSNLSGRKYDTVSIVVKKPFVTATVSASTVAKGDKFYIRGTAEGNPTKGVAIWILGKNYWNGENTDLTKCAAVTTTVNDDGSFEEEIASGATADMASGQYFVVVQHPMYNGDFDVYVNATSASYTYVEGKAKNSDKINNQFVIWGSGKLQGSDAATALINAINSPDIDDTYTKLTFLIEEPWIRINSIGDHYIGDQFKITGTTNLAIDDDLIVEVTSSSFQPTEKTQSGEFSGVSSTVKVTEGDSYNEWALDVDASTFKADEYIVNVEAIEADVTATTTFNVLKSAPTTAPTDKPTTAPTTGPTTVPTTPTPEPTASPGFGVLVALAGLGAVAALVMRKD</sequence>
<accession>A0AAF0FWI5</accession>
<feature type="transmembrane region" description="Helical" evidence="3">
    <location>
        <begin position="817"/>
        <end position="835"/>
    </location>
</feature>
<dbReference type="KEGG" id="manq:L1994_09075"/>
<evidence type="ECO:0000256" key="3">
    <source>
        <dbReference type="SAM" id="Phobius"/>
    </source>
</evidence>
<dbReference type="EMBL" id="CP091092">
    <property type="protein sequence ID" value="WFN36289.1"/>
    <property type="molecule type" value="Genomic_DNA"/>
</dbReference>
<dbReference type="GO" id="GO:0005886">
    <property type="term" value="C:plasma membrane"/>
    <property type="evidence" value="ECO:0007669"/>
    <property type="project" value="UniProtKB-SubCell"/>
</dbReference>
<reference evidence="6" key="1">
    <citation type="submission" date="2022-01" db="EMBL/GenBank/DDBJ databases">
        <title>Complete genome of Methanomicrobium antiquum DSM 21220.</title>
        <authorList>
            <person name="Chen S.-C."/>
            <person name="You Y.-T."/>
            <person name="Zhou Y.-Z."/>
            <person name="Lai M.-C."/>
        </authorList>
    </citation>
    <scope>NUCLEOTIDE SEQUENCE</scope>
    <source>
        <strain evidence="6">DSM 21220</strain>
    </source>
</reference>
<keyword evidence="1" id="KW-0732">Signal</keyword>
<evidence type="ECO:0000256" key="2">
    <source>
        <dbReference type="SAM" id="MobiDB-lite"/>
    </source>
</evidence>
<gene>
    <name evidence="6" type="ORF">L1994_09075</name>
</gene>
<keyword evidence="3" id="KW-1133">Transmembrane helix</keyword>
<feature type="domain" description="DUF3821" evidence="4">
    <location>
        <begin position="36"/>
        <end position="245"/>
    </location>
</feature>
<dbReference type="Proteomes" id="UP001218895">
    <property type="component" value="Chromosome"/>
</dbReference>
<evidence type="ECO:0000259" key="5">
    <source>
        <dbReference type="Pfam" id="PF18204"/>
    </source>
</evidence>
<evidence type="ECO:0000259" key="4">
    <source>
        <dbReference type="Pfam" id="PF12863"/>
    </source>
</evidence>
<proteinExistence type="predicted"/>
<organism evidence="6 7">
    <name type="scientific">Methanomicrobium antiquum</name>
    <dbReference type="NCBI Taxonomy" id="487686"/>
    <lineage>
        <taxon>Archaea</taxon>
        <taxon>Methanobacteriati</taxon>
        <taxon>Methanobacteriota</taxon>
        <taxon>Stenosarchaea group</taxon>
        <taxon>Methanomicrobia</taxon>
        <taxon>Methanomicrobiales</taxon>
        <taxon>Methanomicrobiaceae</taxon>
        <taxon>Methanomicrobium</taxon>
    </lineage>
</organism>